<dbReference type="InParanoid" id="A0A3Q7FIN4"/>
<reference evidence="1" key="1">
    <citation type="journal article" date="2012" name="Nature">
        <title>The tomato genome sequence provides insights into fleshy fruit evolution.</title>
        <authorList>
            <consortium name="Tomato Genome Consortium"/>
        </authorList>
    </citation>
    <scope>NUCLEOTIDE SEQUENCE [LARGE SCALE GENOMIC DNA]</scope>
    <source>
        <strain evidence="1">cv. Heinz 1706</strain>
    </source>
</reference>
<evidence type="ECO:0000313" key="2">
    <source>
        <dbReference type="Proteomes" id="UP000004994"/>
    </source>
</evidence>
<dbReference type="Proteomes" id="UP000004994">
    <property type="component" value="Chromosome 3"/>
</dbReference>
<dbReference type="AlphaFoldDB" id="A0A3Q7FIN4"/>
<organism evidence="1">
    <name type="scientific">Solanum lycopersicum</name>
    <name type="common">Tomato</name>
    <name type="synonym">Lycopersicon esculentum</name>
    <dbReference type="NCBI Taxonomy" id="4081"/>
    <lineage>
        <taxon>Eukaryota</taxon>
        <taxon>Viridiplantae</taxon>
        <taxon>Streptophyta</taxon>
        <taxon>Embryophyta</taxon>
        <taxon>Tracheophyta</taxon>
        <taxon>Spermatophyta</taxon>
        <taxon>Magnoliopsida</taxon>
        <taxon>eudicotyledons</taxon>
        <taxon>Gunneridae</taxon>
        <taxon>Pentapetalae</taxon>
        <taxon>asterids</taxon>
        <taxon>lamiids</taxon>
        <taxon>Solanales</taxon>
        <taxon>Solanaceae</taxon>
        <taxon>Solanoideae</taxon>
        <taxon>Solaneae</taxon>
        <taxon>Solanum</taxon>
        <taxon>Solanum subgen. Lycopersicon</taxon>
    </lineage>
</organism>
<keyword evidence="2" id="KW-1185">Reference proteome</keyword>
<name>A0A3Q7FIN4_SOLLC</name>
<dbReference type="STRING" id="4081.A0A3Q7FIN4"/>
<evidence type="ECO:0000313" key="1">
    <source>
        <dbReference type="EnsemblPlants" id="Solyc03g033815.1.1"/>
    </source>
</evidence>
<reference evidence="1" key="2">
    <citation type="submission" date="2019-01" db="UniProtKB">
        <authorList>
            <consortium name="EnsemblPlants"/>
        </authorList>
    </citation>
    <scope>IDENTIFICATION</scope>
    <source>
        <strain evidence="1">cv. Heinz 1706</strain>
    </source>
</reference>
<proteinExistence type="predicted"/>
<accession>A0A3Q7FIN4</accession>
<dbReference type="EnsemblPlants" id="Solyc03g033815.1.1">
    <property type="protein sequence ID" value="Solyc03g033815.1.1"/>
    <property type="gene ID" value="Solyc03g033815.1"/>
</dbReference>
<dbReference type="Gramene" id="Solyc03g033815.1.1">
    <property type="protein sequence ID" value="Solyc03g033815.1.1"/>
    <property type="gene ID" value="Solyc03g033815.1"/>
</dbReference>
<sequence>MIQVQSKTLLQPHRHGLTFHKKNKNLVLNSYLPYIIKEVGYEEIYNLHDMWNGDQKHMILKDLERFLMRKDYYRK</sequence>
<protein>
    <submittedName>
        <fullName evidence="1">Uncharacterized protein</fullName>
    </submittedName>
</protein>